<reference evidence="1 2" key="1">
    <citation type="submission" date="2023-11" db="EMBL/GenBank/DDBJ databases">
        <title>Bacillus jintuensis, isolated from a mudflat on the Beibu Gulf coast.</title>
        <authorList>
            <person name="Li M."/>
        </authorList>
    </citation>
    <scope>NUCLEOTIDE SEQUENCE [LARGE SCALE GENOMIC DNA]</scope>
    <source>
        <strain evidence="1 2">31A1R</strain>
    </source>
</reference>
<evidence type="ECO:0000313" key="2">
    <source>
        <dbReference type="Proteomes" id="UP001290455"/>
    </source>
</evidence>
<name>A0ABU5J2R0_9BACI</name>
<accession>A0ABU5J2R0</accession>
<protein>
    <submittedName>
        <fullName evidence="1">Uncharacterized protein</fullName>
    </submittedName>
</protein>
<sequence length="108" mass="12245">MLKGSDYMISKADVIERLGSMIGKELTSQNLHEALFCEAKHKKILRRFSFGTHTYVQYKVQIDKDTQKPAAVDITIPGNPNTFRVGLVEENGQLIINSEPRINFSYLS</sequence>
<gene>
    <name evidence="1" type="ORF">SM124_18190</name>
</gene>
<dbReference type="EMBL" id="JAXOFX010000015">
    <property type="protein sequence ID" value="MDZ5473650.1"/>
    <property type="molecule type" value="Genomic_DNA"/>
</dbReference>
<organism evidence="1 2">
    <name type="scientific">Robertmurraya mangrovi</name>
    <dbReference type="NCBI Taxonomy" id="3098077"/>
    <lineage>
        <taxon>Bacteria</taxon>
        <taxon>Bacillati</taxon>
        <taxon>Bacillota</taxon>
        <taxon>Bacilli</taxon>
        <taxon>Bacillales</taxon>
        <taxon>Bacillaceae</taxon>
        <taxon>Robertmurraya</taxon>
    </lineage>
</organism>
<evidence type="ECO:0000313" key="1">
    <source>
        <dbReference type="EMBL" id="MDZ5473650.1"/>
    </source>
</evidence>
<dbReference type="Proteomes" id="UP001290455">
    <property type="component" value="Unassembled WGS sequence"/>
</dbReference>
<proteinExistence type="predicted"/>
<keyword evidence="2" id="KW-1185">Reference proteome</keyword>
<comment type="caution">
    <text evidence="1">The sequence shown here is derived from an EMBL/GenBank/DDBJ whole genome shotgun (WGS) entry which is preliminary data.</text>
</comment>